<feature type="compositionally biased region" description="Basic and acidic residues" evidence="1">
    <location>
        <begin position="542"/>
        <end position="556"/>
    </location>
</feature>
<dbReference type="AlphaFoldDB" id="A0A6G0R7Q4"/>
<feature type="region of interest" description="Disordered" evidence="1">
    <location>
        <begin position="1"/>
        <end position="81"/>
    </location>
</feature>
<sequence length="638" mass="69252">MATQKPPETGGARDRPLDTAVARRPQPTATSATGEGMVAGPLTDPVRSSGQHQAEDARTGTHSSTPSPVTTPSDAQGGVRGVPVHRAAPHTETGTGSQGDPNTRTYAAAVRSGESMLSTVRTALPSTIAGRHWRPREVTRMLQSLDMDWHESNAPVDSADSAKLRKVAMAESDVRADDAHRSMTAVEMKTLLAYVSQDLELPHAPVFLKATHPLIQRVMLEQFHATHAEVQLTVDVTPAAKLRRNMTHTAIMAQLYAANADSPRGRQMLNRIMEDVKMLHFDGIHTLKFVFNSRRIAKIYMGLALRLNGTCIELEDSSSGETGLTYRPARLRRQYAIRVYGAEELGFVVLMTALGKLPGVNIVDAERPRVDTTEVIDNRYFQLRFSGETCPSELRNITKLEIQGHLVTLHHHVVHQRAPCGRCFAPFHTTGYCKTSPIHLDRKREKYKRTYHGPVAAYQVGTATQYKHNDGDSLATFISAMQRELVGQGLTSSGETEETAAALVSTTLSADTPNQYGPARATATTAPTSTHQTVADGGLARGHVEEDGFRTIDHRASRARHPRTGRTEMHPTENSETTHRSDAAAAPAAGSTRAPETVAAGRAGAAGSTVNAPASRNGGRKKITQNSKKSTKPTHRLF</sequence>
<proteinExistence type="predicted"/>
<feature type="compositionally biased region" description="Low complexity" evidence="1">
    <location>
        <begin position="519"/>
        <end position="535"/>
    </location>
</feature>
<reference evidence="2 3" key="1">
    <citation type="submission" date="2018-09" db="EMBL/GenBank/DDBJ databases">
        <title>Genomic investigation of the strawberry pathogen Phytophthora fragariae indicates pathogenicity is determined by transcriptional variation in three key races.</title>
        <authorList>
            <person name="Adams T.M."/>
            <person name="Armitage A.D."/>
            <person name="Sobczyk M.K."/>
            <person name="Bates H.J."/>
            <person name="Dunwell J.M."/>
            <person name="Nellist C.F."/>
            <person name="Harrison R.J."/>
        </authorList>
    </citation>
    <scope>NUCLEOTIDE SEQUENCE [LARGE SCALE GENOMIC DNA]</scope>
    <source>
        <strain evidence="2 3">NOV-77</strain>
    </source>
</reference>
<protein>
    <submittedName>
        <fullName evidence="2">Uncharacterized protein</fullName>
    </submittedName>
</protein>
<evidence type="ECO:0000313" key="2">
    <source>
        <dbReference type="EMBL" id="KAE9322185.1"/>
    </source>
</evidence>
<accession>A0A6G0R7Q4</accession>
<gene>
    <name evidence="2" type="ORF">PF008_g17650</name>
</gene>
<feature type="compositionally biased region" description="Basic and acidic residues" evidence="1">
    <location>
        <begin position="565"/>
        <end position="582"/>
    </location>
</feature>
<organism evidence="2 3">
    <name type="scientific">Phytophthora fragariae</name>
    <dbReference type="NCBI Taxonomy" id="53985"/>
    <lineage>
        <taxon>Eukaryota</taxon>
        <taxon>Sar</taxon>
        <taxon>Stramenopiles</taxon>
        <taxon>Oomycota</taxon>
        <taxon>Peronosporomycetes</taxon>
        <taxon>Peronosporales</taxon>
        <taxon>Peronosporaceae</taxon>
        <taxon>Phytophthora</taxon>
    </lineage>
</organism>
<evidence type="ECO:0000256" key="1">
    <source>
        <dbReference type="SAM" id="MobiDB-lite"/>
    </source>
</evidence>
<feature type="region of interest" description="Disordered" evidence="1">
    <location>
        <begin position="509"/>
        <end position="638"/>
    </location>
</feature>
<dbReference type="EMBL" id="QXFY01001288">
    <property type="protein sequence ID" value="KAE9322185.1"/>
    <property type="molecule type" value="Genomic_DNA"/>
</dbReference>
<name>A0A6G0R7Q4_9STRA</name>
<feature type="compositionally biased region" description="Low complexity" evidence="1">
    <location>
        <begin position="61"/>
        <end position="73"/>
    </location>
</feature>
<feature type="compositionally biased region" description="Basic residues" evidence="1">
    <location>
        <begin position="618"/>
        <end position="638"/>
    </location>
</feature>
<evidence type="ECO:0000313" key="3">
    <source>
        <dbReference type="Proteomes" id="UP000486351"/>
    </source>
</evidence>
<dbReference type="Proteomes" id="UP000486351">
    <property type="component" value="Unassembled WGS sequence"/>
</dbReference>
<comment type="caution">
    <text evidence="2">The sequence shown here is derived from an EMBL/GenBank/DDBJ whole genome shotgun (WGS) entry which is preliminary data.</text>
</comment>